<dbReference type="Pfam" id="PF01345">
    <property type="entry name" value="DUF11"/>
    <property type="match status" value="2"/>
</dbReference>
<dbReference type="InterPro" id="IPR001434">
    <property type="entry name" value="OmcB-like_DUF11"/>
</dbReference>
<name>A0ABX1ZMA6_9BACL</name>
<dbReference type="PANTHER" id="PTHR34819">
    <property type="entry name" value="LARGE CYSTEINE-RICH PERIPLASMIC PROTEIN OMCB"/>
    <property type="match status" value="1"/>
</dbReference>
<organism evidence="2 3">
    <name type="scientific">Paenibacillus planticolens</name>
    <dbReference type="NCBI Taxonomy" id="2654976"/>
    <lineage>
        <taxon>Bacteria</taxon>
        <taxon>Bacillati</taxon>
        <taxon>Bacillota</taxon>
        <taxon>Bacilli</taxon>
        <taxon>Bacillales</taxon>
        <taxon>Paenibacillaceae</taxon>
        <taxon>Paenibacillus</taxon>
    </lineage>
</organism>
<keyword evidence="3" id="KW-1185">Reference proteome</keyword>
<dbReference type="Proteomes" id="UP000618579">
    <property type="component" value="Unassembled WGS sequence"/>
</dbReference>
<dbReference type="RefSeq" id="WP_171684046.1">
    <property type="nucleotide sequence ID" value="NZ_WHNZ01000030.1"/>
</dbReference>
<dbReference type="PANTHER" id="PTHR34819:SF3">
    <property type="entry name" value="CELL SURFACE PROTEIN"/>
    <property type="match status" value="1"/>
</dbReference>
<evidence type="ECO:0000313" key="2">
    <source>
        <dbReference type="EMBL" id="NOV01214.1"/>
    </source>
</evidence>
<gene>
    <name evidence="2" type="ORF">GC097_14455</name>
</gene>
<evidence type="ECO:0000313" key="3">
    <source>
        <dbReference type="Proteomes" id="UP000618579"/>
    </source>
</evidence>
<dbReference type="InterPro" id="IPR051172">
    <property type="entry name" value="Chlamydia_OmcB"/>
</dbReference>
<reference evidence="2 3" key="1">
    <citation type="submission" date="2019-10" db="EMBL/GenBank/DDBJ databases">
        <title>Description of Paenibacillus pedi sp. nov.</title>
        <authorList>
            <person name="Carlier A."/>
            <person name="Qi S."/>
        </authorList>
    </citation>
    <scope>NUCLEOTIDE SEQUENCE [LARGE SCALE GENOMIC DNA]</scope>
    <source>
        <strain evidence="2 3">LMG 31457</strain>
    </source>
</reference>
<dbReference type="Gene3D" id="2.60.40.740">
    <property type="match status" value="3"/>
</dbReference>
<feature type="domain" description="DUF11" evidence="1">
    <location>
        <begin position="172"/>
        <end position="272"/>
    </location>
</feature>
<dbReference type="EMBL" id="WHNZ01000030">
    <property type="protein sequence ID" value="NOV01214.1"/>
    <property type="molecule type" value="Genomic_DNA"/>
</dbReference>
<dbReference type="InterPro" id="IPR047589">
    <property type="entry name" value="DUF11_rpt"/>
</dbReference>
<comment type="caution">
    <text evidence="2">The sequence shown here is derived from an EMBL/GenBank/DDBJ whole genome shotgun (WGS) entry which is preliminary data.</text>
</comment>
<protein>
    <submittedName>
        <fullName evidence="2">DUF11 domain-containing protein</fullName>
    </submittedName>
</protein>
<accession>A0ABX1ZMA6</accession>
<sequence length="560" mass="60021">MTAESQPPKHLLNQSVVRFSSGDLTSHAYSNTVDTPVVGPVITILKKANSSEAALGQVVTYTLTVANKGNLDAQVTIFDTMPAGTSLIPNSVIVDGVPLPMAEPEKGIPLGELHINQRMHVAFQVIVLQPSSQLKNQAAAAYTFHTPGGRRATGSSKSNTVILPFEETKVSFKKHADKTFTFVGDTITFQFTIKNDGSSTMNKTFFRDLLPNGVAFVPGSVKIGHVAYPSANPADGISLGELTPYAVLTLQFQVTVIHTPTSGRIVNDAELTLFLGGYKQNILSNTILLEVLDPAITVVESILQPKATLGDTLTYTVLISNSSNLGVELWLSDLIPEGGSYVLGSLTVNGAPYGNPTIESSLYVGNLSARSQLTVSFQVTVNTVAISAEQTMLTSHADVLFQFRLPDDRVVSDRVQSNTVIVEIVRPIMAILLAASPPTAEPGTAIQYRIRVSNTGNLAADSVNLHDWLSPLTTLDPGTLQINGTQTNQSLSASQPLYLGVIPPQSTTEITYTSVIFLRPNTKRIPLRAAANYVFQVTDLVHTGTVLSNEAVVRIEEADE</sequence>
<dbReference type="NCBIfam" id="TIGR01451">
    <property type="entry name" value="B_ant_repeat"/>
    <property type="match status" value="4"/>
</dbReference>
<feature type="domain" description="DUF11" evidence="1">
    <location>
        <begin position="43"/>
        <end position="140"/>
    </location>
</feature>
<evidence type="ECO:0000259" key="1">
    <source>
        <dbReference type="Pfam" id="PF01345"/>
    </source>
</evidence>
<proteinExistence type="predicted"/>